<dbReference type="InterPro" id="IPR011250">
    <property type="entry name" value="OMP/PagP_B-barrel"/>
</dbReference>
<dbReference type="OrthoDB" id="945117at2"/>
<protein>
    <recommendedName>
        <fullName evidence="3">Outer membrane protein beta-barrel domain-containing protein</fullName>
    </recommendedName>
</protein>
<dbReference type="STRING" id="1703345.A3860_27200"/>
<dbReference type="RefSeq" id="WP_081148599.1">
    <property type="nucleotide sequence ID" value="NZ_LVYD01000049.1"/>
</dbReference>
<organism evidence="4 5">
    <name type="scientific">Niastella vici</name>
    <dbReference type="NCBI Taxonomy" id="1703345"/>
    <lineage>
        <taxon>Bacteria</taxon>
        <taxon>Pseudomonadati</taxon>
        <taxon>Bacteroidota</taxon>
        <taxon>Chitinophagia</taxon>
        <taxon>Chitinophagales</taxon>
        <taxon>Chitinophagaceae</taxon>
        <taxon>Niastella</taxon>
    </lineage>
</organism>
<gene>
    <name evidence="4" type="ORF">A3860_27200</name>
</gene>
<dbReference type="Proteomes" id="UP000192796">
    <property type="component" value="Unassembled WGS sequence"/>
</dbReference>
<reference evidence="4 5" key="1">
    <citation type="submission" date="2016-03" db="EMBL/GenBank/DDBJ databases">
        <title>Niastella vici sp. nov., isolated from farmland soil.</title>
        <authorList>
            <person name="Chen L."/>
            <person name="Wang D."/>
            <person name="Yang S."/>
            <person name="Wang G."/>
        </authorList>
    </citation>
    <scope>NUCLEOTIDE SEQUENCE [LARGE SCALE GENOMIC DNA]</scope>
    <source>
        <strain evidence="4 5">DJ57</strain>
    </source>
</reference>
<comment type="caution">
    <text evidence="4">The sequence shown here is derived from an EMBL/GenBank/DDBJ whole genome shotgun (WGS) entry which is preliminary data.</text>
</comment>
<sequence length="186" mass="20269">MKKLLLAALLLVTASSIFAQINQGQILAGGNAGFNAYKQGSDKVFTFNVSPNIGYFFINNFAGGLRLNFSRSKQKGADDAYVTYGIAPFLRYYFLPGAEKLNVFADASYGFGQEKYGSTKLKGNYYQIMAGPVLFLSPNTGLEFALYYNSYGGKLHENAAGDRANNFGLSIGFQVHLGPCGKMKKK</sequence>
<accession>A0A1V9FWK3</accession>
<dbReference type="InterPro" id="IPR027385">
    <property type="entry name" value="Beta-barrel_OMP"/>
</dbReference>
<feature type="domain" description="Outer membrane protein beta-barrel" evidence="3">
    <location>
        <begin position="6"/>
        <end position="173"/>
    </location>
</feature>
<feature type="signal peptide" evidence="2">
    <location>
        <begin position="1"/>
        <end position="19"/>
    </location>
</feature>
<evidence type="ECO:0000313" key="4">
    <source>
        <dbReference type="EMBL" id="OQP62700.1"/>
    </source>
</evidence>
<evidence type="ECO:0000313" key="5">
    <source>
        <dbReference type="Proteomes" id="UP000192796"/>
    </source>
</evidence>
<keyword evidence="1 2" id="KW-0732">Signal</keyword>
<evidence type="ECO:0000256" key="1">
    <source>
        <dbReference type="ARBA" id="ARBA00022729"/>
    </source>
</evidence>
<evidence type="ECO:0000259" key="3">
    <source>
        <dbReference type="Pfam" id="PF13505"/>
    </source>
</evidence>
<name>A0A1V9FWK3_9BACT</name>
<dbReference type="SUPFAM" id="SSF56925">
    <property type="entry name" value="OMPA-like"/>
    <property type="match status" value="1"/>
</dbReference>
<proteinExistence type="predicted"/>
<feature type="chain" id="PRO_5012980724" description="Outer membrane protein beta-barrel domain-containing protein" evidence="2">
    <location>
        <begin position="20"/>
        <end position="186"/>
    </location>
</feature>
<evidence type="ECO:0000256" key="2">
    <source>
        <dbReference type="SAM" id="SignalP"/>
    </source>
</evidence>
<dbReference type="EMBL" id="LVYD01000049">
    <property type="protein sequence ID" value="OQP62700.1"/>
    <property type="molecule type" value="Genomic_DNA"/>
</dbReference>
<dbReference type="AlphaFoldDB" id="A0A1V9FWK3"/>
<dbReference type="Pfam" id="PF13505">
    <property type="entry name" value="OMP_b-brl"/>
    <property type="match status" value="1"/>
</dbReference>
<keyword evidence="5" id="KW-1185">Reference proteome</keyword>